<dbReference type="InterPro" id="IPR050229">
    <property type="entry name" value="GlpE_sulfurtransferase"/>
</dbReference>
<dbReference type="Proteomes" id="UP000295741">
    <property type="component" value="Unassembled WGS sequence"/>
</dbReference>
<dbReference type="InterPro" id="IPR036873">
    <property type="entry name" value="Rhodanese-like_dom_sf"/>
</dbReference>
<dbReference type="PROSITE" id="PS51352">
    <property type="entry name" value="THIOREDOXIN_2"/>
    <property type="match status" value="1"/>
</dbReference>
<dbReference type="AlphaFoldDB" id="A0A4R6J014"/>
<gene>
    <name evidence="4" type="ORF">BC659_0585</name>
</gene>
<sequence length="232" mass="25938">MKALISCLCIVLMGLASCDAISQQKLSISAADFETRLVSGSYQLLDVRTAGEYKSGHIKNALQADWFNKQQFEERTKYLDKSKPLLVYCASGVRSEQAAKWFLKNGFAEVYNLEGGTSGWQISGKKLEADMAIQQMSVQTFQHQIQTKGLVLVDVGAEWCPPCKKMEPVLKSLHDELGSKYYFLKVDGGIDIDVMKAIKAAVLPTFIVYKDGKEIWRQEGIVELETLKAKLQ</sequence>
<evidence type="ECO:0000313" key="5">
    <source>
        <dbReference type="Proteomes" id="UP000295741"/>
    </source>
</evidence>
<evidence type="ECO:0000256" key="1">
    <source>
        <dbReference type="SAM" id="SignalP"/>
    </source>
</evidence>
<accession>A0A4R6J014</accession>
<dbReference type="OrthoDB" id="9808735at2"/>
<feature type="domain" description="Thioredoxin" evidence="3">
    <location>
        <begin position="127"/>
        <end position="232"/>
    </location>
</feature>
<dbReference type="PANTHER" id="PTHR43031:SF1">
    <property type="entry name" value="PYRIDINE NUCLEOTIDE-DISULPHIDE OXIDOREDUCTASE"/>
    <property type="match status" value="1"/>
</dbReference>
<dbReference type="CDD" id="cd00158">
    <property type="entry name" value="RHOD"/>
    <property type="match status" value="1"/>
</dbReference>
<keyword evidence="5" id="KW-1185">Reference proteome</keyword>
<dbReference type="RefSeq" id="WP_133473095.1">
    <property type="nucleotide sequence ID" value="NZ_SNWP01000010.1"/>
</dbReference>
<dbReference type="SUPFAM" id="SSF52833">
    <property type="entry name" value="Thioredoxin-like"/>
    <property type="match status" value="1"/>
</dbReference>
<keyword evidence="4" id="KW-0808">Transferase</keyword>
<dbReference type="CDD" id="cd02947">
    <property type="entry name" value="TRX_family"/>
    <property type="match status" value="1"/>
</dbReference>
<proteinExistence type="predicted"/>
<organism evidence="4 5">
    <name type="scientific">Sediminibacterium goheungense</name>
    <dbReference type="NCBI Taxonomy" id="1086393"/>
    <lineage>
        <taxon>Bacteria</taxon>
        <taxon>Pseudomonadati</taxon>
        <taxon>Bacteroidota</taxon>
        <taxon>Chitinophagia</taxon>
        <taxon>Chitinophagales</taxon>
        <taxon>Chitinophagaceae</taxon>
        <taxon>Sediminibacterium</taxon>
    </lineage>
</organism>
<dbReference type="SMART" id="SM00450">
    <property type="entry name" value="RHOD"/>
    <property type="match status" value="1"/>
</dbReference>
<dbReference type="PROSITE" id="PS50206">
    <property type="entry name" value="RHODANESE_3"/>
    <property type="match status" value="1"/>
</dbReference>
<evidence type="ECO:0000313" key="4">
    <source>
        <dbReference type="EMBL" id="TDO28519.1"/>
    </source>
</evidence>
<comment type="caution">
    <text evidence="4">The sequence shown here is derived from an EMBL/GenBank/DDBJ whole genome shotgun (WGS) entry which is preliminary data.</text>
</comment>
<dbReference type="PANTHER" id="PTHR43031">
    <property type="entry name" value="FAD-DEPENDENT OXIDOREDUCTASE"/>
    <property type="match status" value="1"/>
</dbReference>
<dbReference type="GO" id="GO:0016740">
    <property type="term" value="F:transferase activity"/>
    <property type="evidence" value="ECO:0007669"/>
    <property type="project" value="UniProtKB-KW"/>
</dbReference>
<evidence type="ECO:0000259" key="3">
    <source>
        <dbReference type="PROSITE" id="PS51352"/>
    </source>
</evidence>
<feature type="signal peptide" evidence="1">
    <location>
        <begin position="1"/>
        <end position="22"/>
    </location>
</feature>
<dbReference type="InterPro" id="IPR036249">
    <property type="entry name" value="Thioredoxin-like_sf"/>
</dbReference>
<dbReference type="InterPro" id="IPR013766">
    <property type="entry name" value="Thioredoxin_domain"/>
</dbReference>
<protein>
    <submittedName>
        <fullName evidence="4">Rhodanese-related sulfurtransferase</fullName>
    </submittedName>
</protein>
<feature type="chain" id="PRO_5020641801" evidence="1">
    <location>
        <begin position="23"/>
        <end position="232"/>
    </location>
</feature>
<dbReference type="Pfam" id="PF00581">
    <property type="entry name" value="Rhodanese"/>
    <property type="match status" value="1"/>
</dbReference>
<dbReference type="SUPFAM" id="SSF52821">
    <property type="entry name" value="Rhodanese/Cell cycle control phosphatase"/>
    <property type="match status" value="1"/>
</dbReference>
<dbReference type="Pfam" id="PF00085">
    <property type="entry name" value="Thioredoxin"/>
    <property type="match status" value="1"/>
</dbReference>
<name>A0A4R6J014_9BACT</name>
<feature type="domain" description="Rhodanese" evidence="2">
    <location>
        <begin position="38"/>
        <end position="129"/>
    </location>
</feature>
<dbReference type="InterPro" id="IPR001763">
    <property type="entry name" value="Rhodanese-like_dom"/>
</dbReference>
<dbReference type="PROSITE" id="PS51257">
    <property type="entry name" value="PROKAR_LIPOPROTEIN"/>
    <property type="match status" value="1"/>
</dbReference>
<dbReference type="Gene3D" id="3.40.30.10">
    <property type="entry name" value="Glutaredoxin"/>
    <property type="match status" value="1"/>
</dbReference>
<dbReference type="Gene3D" id="3.40.250.10">
    <property type="entry name" value="Rhodanese-like domain"/>
    <property type="match status" value="1"/>
</dbReference>
<evidence type="ECO:0000259" key="2">
    <source>
        <dbReference type="PROSITE" id="PS50206"/>
    </source>
</evidence>
<keyword evidence="1" id="KW-0732">Signal</keyword>
<reference evidence="4 5" key="1">
    <citation type="submission" date="2019-03" db="EMBL/GenBank/DDBJ databases">
        <title>Genomic Encyclopedia of Archaeal and Bacterial Type Strains, Phase II (KMG-II): from individual species to whole genera.</title>
        <authorList>
            <person name="Goeker M."/>
        </authorList>
    </citation>
    <scope>NUCLEOTIDE SEQUENCE [LARGE SCALE GENOMIC DNA]</scope>
    <source>
        <strain evidence="4 5">DSM 28323</strain>
    </source>
</reference>
<dbReference type="EMBL" id="SNWP01000010">
    <property type="protein sequence ID" value="TDO28519.1"/>
    <property type="molecule type" value="Genomic_DNA"/>
</dbReference>